<dbReference type="Proteomes" id="UP000242857">
    <property type="component" value="Unassembled WGS sequence"/>
</dbReference>
<sequence>MLHAHAPAMTQDSRPSPPSAVAAFLRGVDRRARLLAQIQTGDARAGQTAVIAASRVFATEASQWPMPEWPRVFWRLLLSTPAMGHTVRRPAAGLLPGIARLPPAQRAAVLLHLVAGLDDTDGAAVLDLALTDYHARIRAALPQDPHGQPDLDVWRAWHAAVKRALDTLPDPAPAPPAVIPADATAARQRRLRWLWLGVLLCALALAATFLAPIGRTALDGWRQRIHGQPLPPPAPPRAWFDPDTPAGHPDLPLLAAPGELALARRLPVLAWLDAEALPAAPGQTATLPAAPPEPIHSPRLRQRMHAWDRLAPVERARARGAWAEWQALTDDERARLRAAAARFDALSDSEQQALLSRYAALPFDAHRGWHLGPRLGRDWPQIAPLLAYVRADERPALLQMLRNADAEQRALLARLAQSTPPQARARLRDALRALPPERRNAWLTAQLNG</sequence>
<evidence type="ECO:0000313" key="2">
    <source>
        <dbReference type="EMBL" id="SHE46103.1"/>
    </source>
</evidence>
<keyword evidence="1" id="KW-0472">Membrane</keyword>
<protein>
    <recommendedName>
        <fullName evidence="4">DUF3106 domain-containing protein</fullName>
    </recommendedName>
</protein>
<dbReference type="Pfam" id="PF11304">
    <property type="entry name" value="DUF3106"/>
    <property type="match status" value="1"/>
</dbReference>
<dbReference type="STRING" id="213588.SAMN02745204_00492"/>
<gene>
    <name evidence="2" type="ORF">SAMN02745204_00492</name>
</gene>
<evidence type="ECO:0008006" key="4">
    <source>
        <dbReference type="Google" id="ProtNLM"/>
    </source>
</evidence>
<feature type="transmembrane region" description="Helical" evidence="1">
    <location>
        <begin position="193"/>
        <end position="214"/>
    </location>
</feature>
<keyword evidence="1" id="KW-0812">Transmembrane</keyword>
<name>A0A1M4TNT2_9GAMM</name>
<evidence type="ECO:0000256" key="1">
    <source>
        <dbReference type="SAM" id="Phobius"/>
    </source>
</evidence>
<accession>A0A1M4TNT2</accession>
<dbReference type="AlphaFoldDB" id="A0A1M4TNT2"/>
<proteinExistence type="predicted"/>
<keyword evidence="1" id="KW-1133">Transmembrane helix</keyword>
<dbReference type="InterPro" id="IPR021455">
    <property type="entry name" value="DUF3106"/>
</dbReference>
<reference evidence="3" key="1">
    <citation type="submission" date="2016-11" db="EMBL/GenBank/DDBJ databases">
        <authorList>
            <person name="Varghese N."/>
            <person name="Submissions S."/>
        </authorList>
    </citation>
    <scope>NUCLEOTIDE SEQUENCE [LARGE SCALE GENOMIC DNA]</scope>
    <source>
        <strain evidence="3">DSM 14834</strain>
    </source>
</reference>
<dbReference type="EMBL" id="FQUK01000005">
    <property type="protein sequence ID" value="SHE46103.1"/>
    <property type="molecule type" value="Genomic_DNA"/>
</dbReference>
<organism evidence="2 3">
    <name type="scientific">Thermomonas hydrothermalis</name>
    <dbReference type="NCBI Taxonomy" id="213588"/>
    <lineage>
        <taxon>Bacteria</taxon>
        <taxon>Pseudomonadati</taxon>
        <taxon>Pseudomonadota</taxon>
        <taxon>Gammaproteobacteria</taxon>
        <taxon>Lysobacterales</taxon>
        <taxon>Lysobacteraceae</taxon>
        <taxon>Thermomonas</taxon>
    </lineage>
</organism>
<keyword evidence="3" id="KW-1185">Reference proteome</keyword>
<evidence type="ECO:0000313" key="3">
    <source>
        <dbReference type="Proteomes" id="UP000242857"/>
    </source>
</evidence>